<dbReference type="GO" id="GO:0016020">
    <property type="term" value="C:membrane"/>
    <property type="evidence" value="ECO:0007669"/>
    <property type="project" value="TreeGrafter"/>
</dbReference>
<dbReference type="PANTHER" id="PTHR43798">
    <property type="entry name" value="MONOACYLGLYCEROL LIPASE"/>
    <property type="match status" value="1"/>
</dbReference>
<dbReference type="InterPro" id="IPR000639">
    <property type="entry name" value="Epox_hydrolase-like"/>
</dbReference>
<sequence>MGKLESLNSGHTAGISYLYRKGNGHTVVLLHGIGSNAASFIPFSYLLRPNFELVIWNAPGYGSSKPLENETPAAKDYAVALHKMLLTKGITRCVLVGHSLGTLIAAEYARMFKDNVSALVLLSCAQGYGIQSNEGLNESLLSRINELEKLGANQFAKIRASKLIYQPEKHRDQVQAVYFGMSQVRLPGYAHAVHMLASGQLTDSIEQSDCPVLVMVGEEDSVTPVDQSQHVADNCKQNSRAIRFVVVPDAGHSVYIQQPERVADSVNRFIEHLEV</sequence>
<dbReference type="Proteomes" id="UP000018211">
    <property type="component" value="Unassembled WGS sequence"/>
</dbReference>
<feature type="domain" description="AB hydrolase-1" evidence="1">
    <location>
        <begin position="26"/>
        <end position="258"/>
    </location>
</feature>
<evidence type="ECO:0000259" key="1">
    <source>
        <dbReference type="Pfam" id="PF00561"/>
    </source>
</evidence>
<evidence type="ECO:0000313" key="3">
    <source>
        <dbReference type="Proteomes" id="UP000018211"/>
    </source>
</evidence>
<comment type="caution">
    <text evidence="2">The sequence shown here is derived from an EMBL/GenBank/DDBJ whole genome shotgun (WGS) entry which is preliminary data.</text>
</comment>
<dbReference type="InterPro" id="IPR029058">
    <property type="entry name" value="AB_hydrolase_fold"/>
</dbReference>
<proteinExistence type="predicted"/>
<dbReference type="GO" id="GO:0016787">
    <property type="term" value="F:hydrolase activity"/>
    <property type="evidence" value="ECO:0007669"/>
    <property type="project" value="UniProtKB-KW"/>
</dbReference>
<dbReference type="Pfam" id="PF00561">
    <property type="entry name" value="Abhydrolase_1"/>
    <property type="match status" value="1"/>
</dbReference>
<protein>
    <submittedName>
        <fullName evidence="2">Hydrolase, alpha/beta fold family</fullName>
    </submittedName>
</protein>
<evidence type="ECO:0000313" key="2">
    <source>
        <dbReference type="EMBL" id="CCO49591.1"/>
    </source>
</evidence>
<dbReference type="InterPro" id="IPR000073">
    <property type="entry name" value="AB_hydrolase_1"/>
</dbReference>
<dbReference type="InterPro" id="IPR050266">
    <property type="entry name" value="AB_hydrolase_sf"/>
</dbReference>
<dbReference type="RefSeq" id="WP_022613660.1">
    <property type="nucleotide sequence ID" value="NZ_LK391965.1"/>
</dbReference>
<dbReference type="PANTHER" id="PTHR43798:SF33">
    <property type="entry name" value="HYDROLASE, PUTATIVE (AFU_ORTHOLOGUE AFUA_2G14860)-RELATED"/>
    <property type="match status" value="1"/>
</dbReference>
<dbReference type="EMBL" id="CAOF01000179">
    <property type="protein sequence ID" value="CCO49591.1"/>
    <property type="molecule type" value="Genomic_DNA"/>
</dbReference>
<gene>
    <name evidence="2" type="ORF">VIBNISOn1_830152</name>
</gene>
<accession>A0AAV2VXW1</accession>
<dbReference type="AlphaFoldDB" id="A0AAV2VXW1"/>
<keyword evidence="2" id="KW-0378">Hydrolase</keyword>
<dbReference type="SUPFAM" id="SSF53474">
    <property type="entry name" value="alpha/beta-Hydrolases"/>
    <property type="match status" value="1"/>
</dbReference>
<dbReference type="PRINTS" id="PR00412">
    <property type="entry name" value="EPOXHYDRLASE"/>
</dbReference>
<dbReference type="Gene3D" id="3.40.50.1820">
    <property type="entry name" value="alpha/beta hydrolase"/>
    <property type="match status" value="1"/>
</dbReference>
<organism evidence="2 3">
    <name type="scientific">Vibrio nigripulchritudo SOn1</name>
    <dbReference type="NCBI Taxonomy" id="1238450"/>
    <lineage>
        <taxon>Bacteria</taxon>
        <taxon>Pseudomonadati</taxon>
        <taxon>Pseudomonadota</taxon>
        <taxon>Gammaproteobacteria</taxon>
        <taxon>Vibrionales</taxon>
        <taxon>Vibrionaceae</taxon>
        <taxon>Vibrio</taxon>
    </lineage>
</organism>
<dbReference type="PRINTS" id="PR00111">
    <property type="entry name" value="ABHYDROLASE"/>
</dbReference>
<name>A0AAV2VXW1_9VIBR</name>
<reference evidence="2 3" key="1">
    <citation type="journal article" date="2013" name="ISME J.">
        <title>Comparative genomics of pathogenic lineages of Vibrio nigripulchritudo identifies virulence-associated traits.</title>
        <authorList>
            <person name="Goudenege D."/>
            <person name="Labreuche Y."/>
            <person name="Krin E."/>
            <person name="Ansquer D."/>
            <person name="Mangenot S."/>
            <person name="Calteau A."/>
            <person name="Medigue C."/>
            <person name="Mazel D."/>
            <person name="Polz M.F."/>
            <person name="Le Roux F."/>
        </authorList>
    </citation>
    <scope>NUCLEOTIDE SEQUENCE [LARGE SCALE GENOMIC DNA]</scope>
    <source>
        <strain evidence="2 3">SOn1</strain>
    </source>
</reference>